<feature type="transmembrane region" description="Helical" evidence="1">
    <location>
        <begin position="272"/>
        <end position="291"/>
    </location>
</feature>
<evidence type="ECO:0000313" key="3">
    <source>
        <dbReference type="Proteomes" id="UP000501518"/>
    </source>
</evidence>
<feature type="transmembrane region" description="Helical" evidence="1">
    <location>
        <begin position="297"/>
        <end position="318"/>
    </location>
</feature>
<evidence type="ECO:0008006" key="4">
    <source>
        <dbReference type="Google" id="ProtNLM"/>
    </source>
</evidence>
<accession>A0A6G8KY31</accession>
<evidence type="ECO:0000256" key="1">
    <source>
        <dbReference type="SAM" id="Phobius"/>
    </source>
</evidence>
<dbReference type="PANTHER" id="PTHR23542">
    <property type="match status" value="1"/>
</dbReference>
<evidence type="ECO:0000313" key="2">
    <source>
        <dbReference type="EMBL" id="QIN29410.1"/>
    </source>
</evidence>
<dbReference type="InterPro" id="IPR036259">
    <property type="entry name" value="MFS_trans_sf"/>
</dbReference>
<dbReference type="KEGG" id="blut:EW640_09055"/>
<feature type="transmembrane region" description="Helical" evidence="1">
    <location>
        <begin position="100"/>
        <end position="119"/>
    </location>
</feature>
<feature type="transmembrane region" description="Helical" evidence="1">
    <location>
        <begin position="140"/>
        <end position="159"/>
    </location>
</feature>
<feature type="transmembrane region" description="Helical" evidence="1">
    <location>
        <begin position="361"/>
        <end position="383"/>
    </location>
</feature>
<feature type="transmembrane region" description="Helical" evidence="1">
    <location>
        <begin position="246"/>
        <end position="265"/>
    </location>
</feature>
<keyword evidence="1" id="KW-0812">Transmembrane</keyword>
<keyword evidence="1" id="KW-0472">Membrane</keyword>
<feature type="transmembrane region" description="Helical" evidence="1">
    <location>
        <begin position="165"/>
        <end position="183"/>
    </location>
</feature>
<feature type="transmembrane region" description="Helical" evidence="1">
    <location>
        <begin position="76"/>
        <end position="94"/>
    </location>
</feature>
<sequence>MTQRSARLEYAIWLVSIAATRLPVAMTPLAMVFLGSQLLDSYAHGLVLAGLFAVAEACCAPLLGVRLSPAYFRREATVGLLLSAGAYSTVAILGGAVQPAAWLIAVLAGGGAAAVPGVLRTAVGNIVHGDQMHRSFSLEAGVTMACWAVAPALVAALSFSLSPRAVFAVCGLLLLAGAVSVRVMPEATAVQKPVREAPGTTRWASLSVLWPIFISAGLAMSIVSFVELLLPAMLVDSGENPARAGVLLSAMAIASIGGVLLYGWLRIPGAPAAHSWLALTVMTVAAGAAGLSVSTPAFPVLLCVVGVAQSVCIVARNLTLRQQLRPDLHVVGFSLLYSLSGLGYGLSAAAAAVAVKRVPAQSALVIGVVIAAIAAVAVGAIALRNWKGRTE</sequence>
<dbReference type="PANTHER" id="PTHR23542:SF1">
    <property type="entry name" value="MAJOR FACILITATOR SUPERFAMILY (MFS) PROFILE DOMAIN-CONTAINING PROTEIN"/>
    <property type="match status" value="1"/>
</dbReference>
<dbReference type="Proteomes" id="UP000501518">
    <property type="component" value="Chromosome"/>
</dbReference>
<dbReference type="SUPFAM" id="SSF103473">
    <property type="entry name" value="MFS general substrate transporter"/>
    <property type="match status" value="1"/>
</dbReference>
<dbReference type="AlphaFoldDB" id="A0A6G8KY31"/>
<gene>
    <name evidence="2" type="ORF">EW640_09055</name>
</gene>
<proteinExistence type="predicted"/>
<feature type="transmembrane region" description="Helical" evidence="1">
    <location>
        <begin position="330"/>
        <end position="355"/>
    </location>
</feature>
<protein>
    <recommendedName>
        <fullName evidence="4">MFS transporter</fullName>
    </recommendedName>
</protein>
<feature type="transmembrane region" description="Helical" evidence="1">
    <location>
        <begin position="203"/>
        <end position="226"/>
    </location>
</feature>
<dbReference type="Gene3D" id="1.20.1250.20">
    <property type="entry name" value="MFS general substrate transporter like domains"/>
    <property type="match status" value="1"/>
</dbReference>
<organism evidence="2 3">
    <name type="scientific">Brevibacterium luteolum</name>
    <dbReference type="NCBI Taxonomy" id="199591"/>
    <lineage>
        <taxon>Bacteria</taxon>
        <taxon>Bacillati</taxon>
        <taxon>Actinomycetota</taxon>
        <taxon>Actinomycetes</taxon>
        <taxon>Micrococcales</taxon>
        <taxon>Brevibacteriaceae</taxon>
        <taxon>Brevibacterium</taxon>
    </lineage>
</organism>
<reference evidence="2 3" key="1">
    <citation type="submission" date="2019-02" db="EMBL/GenBank/DDBJ databases">
        <title>Complete Genome Sequence and Methylome Analysis of Brevibacterium luteolum NEB1784.</title>
        <authorList>
            <person name="Fomenkov A."/>
            <person name="Roberts R.J."/>
        </authorList>
    </citation>
    <scope>NUCLEOTIDE SEQUENCE [LARGE SCALE GENOMIC DNA]</scope>
    <source>
        <strain evidence="2 3">NEB1784</strain>
    </source>
</reference>
<feature type="transmembrane region" description="Helical" evidence="1">
    <location>
        <begin position="42"/>
        <end position="64"/>
    </location>
</feature>
<name>A0A6G8KY31_9MICO</name>
<keyword evidence="1" id="KW-1133">Transmembrane helix</keyword>
<feature type="transmembrane region" description="Helical" evidence="1">
    <location>
        <begin position="12"/>
        <end position="36"/>
    </location>
</feature>
<dbReference type="RefSeq" id="WP_165883816.1">
    <property type="nucleotide sequence ID" value="NZ_CP035810.1"/>
</dbReference>
<dbReference type="EMBL" id="CP035810">
    <property type="protein sequence ID" value="QIN29410.1"/>
    <property type="molecule type" value="Genomic_DNA"/>
</dbReference>